<dbReference type="AlphaFoldDB" id="A0A151ICF5"/>
<gene>
    <name evidence="1" type="ORF">ALC62_11531</name>
</gene>
<name>A0A151ICF5_9HYME</name>
<sequence length="122" mass="14085">RNVEHVAHGVQFEICIEDDEACFFEMRLILLYQLWDKFLAVEYSSTKQDCDSYLAVSTSDIHFTISPPAPKLSRMIFPYSSSPMMDINRVFSRPSWSSASAMFRPTPPQLRLLRPMCVLPSF</sequence>
<evidence type="ECO:0000313" key="1">
    <source>
        <dbReference type="EMBL" id="KYM97770.1"/>
    </source>
</evidence>
<dbReference type="EMBL" id="KQ978053">
    <property type="protein sequence ID" value="KYM97770.1"/>
    <property type="molecule type" value="Genomic_DNA"/>
</dbReference>
<protein>
    <submittedName>
        <fullName evidence="1">Uncharacterized protein</fullName>
    </submittedName>
</protein>
<reference evidence="1 2" key="1">
    <citation type="submission" date="2016-03" db="EMBL/GenBank/DDBJ databases">
        <title>Cyphomyrmex costatus WGS genome.</title>
        <authorList>
            <person name="Nygaard S."/>
            <person name="Hu H."/>
            <person name="Boomsma J."/>
            <person name="Zhang G."/>
        </authorList>
    </citation>
    <scope>NUCLEOTIDE SEQUENCE [LARGE SCALE GENOMIC DNA]</scope>
    <source>
        <strain evidence="1">MS0001</strain>
        <tissue evidence="1">Whole body</tissue>
    </source>
</reference>
<dbReference type="Proteomes" id="UP000078542">
    <property type="component" value="Unassembled WGS sequence"/>
</dbReference>
<accession>A0A151ICF5</accession>
<proteinExistence type="predicted"/>
<organism evidence="1 2">
    <name type="scientific">Cyphomyrmex costatus</name>
    <dbReference type="NCBI Taxonomy" id="456900"/>
    <lineage>
        <taxon>Eukaryota</taxon>
        <taxon>Metazoa</taxon>
        <taxon>Ecdysozoa</taxon>
        <taxon>Arthropoda</taxon>
        <taxon>Hexapoda</taxon>
        <taxon>Insecta</taxon>
        <taxon>Pterygota</taxon>
        <taxon>Neoptera</taxon>
        <taxon>Endopterygota</taxon>
        <taxon>Hymenoptera</taxon>
        <taxon>Apocrita</taxon>
        <taxon>Aculeata</taxon>
        <taxon>Formicoidea</taxon>
        <taxon>Formicidae</taxon>
        <taxon>Myrmicinae</taxon>
        <taxon>Cyphomyrmex</taxon>
    </lineage>
</organism>
<keyword evidence="2" id="KW-1185">Reference proteome</keyword>
<evidence type="ECO:0000313" key="2">
    <source>
        <dbReference type="Proteomes" id="UP000078542"/>
    </source>
</evidence>
<feature type="non-terminal residue" evidence="1">
    <location>
        <position position="1"/>
    </location>
</feature>